<feature type="non-terminal residue" evidence="2">
    <location>
        <position position="107"/>
    </location>
</feature>
<feature type="region of interest" description="Disordered" evidence="1">
    <location>
        <begin position="1"/>
        <end position="92"/>
    </location>
</feature>
<feature type="compositionally biased region" description="Polar residues" evidence="1">
    <location>
        <begin position="46"/>
        <end position="63"/>
    </location>
</feature>
<organism evidence="2">
    <name type="scientific">Tanacetum cinerariifolium</name>
    <name type="common">Dalmatian daisy</name>
    <name type="synonym">Chrysanthemum cinerariifolium</name>
    <dbReference type="NCBI Taxonomy" id="118510"/>
    <lineage>
        <taxon>Eukaryota</taxon>
        <taxon>Viridiplantae</taxon>
        <taxon>Streptophyta</taxon>
        <taxon>Embryophyta</taxon>
        <taxon>Tracheophyta</taxon>
        <taxon>Spermatophyta</taxon>
        <taxon>Magnoliopsida</taxon>
        <taxon>eudicotyledons</taxon>
        <taxon>Gunneridae</taxon>
        <taxon>Pentapetalae</taxon>
        <taxon>asterids</taxon>
        <taxon>campanulids</taxon>
        <taxon>Asterales</taxon>
        <taxon>Asteraceae</taxon>
        <taxon>Asteroideae</taxon>
        <taxon>Anthemideae</taxon>
        <taxon>Anthemidinae</taxon>
        <taxon>Tanacetum</taxon>
    </lineage>
</organism>
<feature type="compositionally biased region" description="Polar residues" evidence="1">
    <location>
        <begin position="15"/>
        <end position="24"/>
    </location>
</feature>
<dbReference type="EMBL" id="BKCJ011639593">
    <property type="protein sequence ID" value="GFD45089.1"/>
    <property type="molecule type" value="Genomic_DNA"/>
</dbReference>
<dbReference type="AlphaFoldDB" id="A0A699WEF0"/>
<gene>
    <name evidence="2" type="ORF">Tci_917058</name>
</gene>
<name>A0A699WEF0_TANCI</name>
<feature type="compositionally biased region" description="Low complexity" evidence="1">
    <location>
        <begin position="67"/>
        <end position="78"/>
    </location>
</feature>
<reference evidence="2" key="1">
    <citation type="journal article" date="2019" name="Sci. Rep.">
        <title>Draft genome of Tanacetum cinerariifolium, the natural source of mosquito coil.</title>
        <authorList>
            <person name="Yamashiro T."/>
            <person name="Shiraishi A."/>
            <person name="Satake H."/>
            <person name="Nakayama K."/>
        </authorList>
    </citation>
    <scope>NUCLEOTIDE SEQUENCE</scope>
</reference>
<evidence type="ECO:0000313" key="2">
    <source>
        <dbReference type="EMBL" id="GFD45089.1"/>
    </source>
</evidence>
<protein>
    <submittedName>
        <fullName evidence="2">Uncharacterized protein</fullName>
    </submittedName>
</protein>
<proteinExistence type="predicted"/>
<comment type="caution">
    <text evidence="2">The sequence shown here is derived from an EMBL/GenBank/DDBJ whole genome shotgun (WGS) entry which is preliminary data.</text>
</comment>
<sequence>PVPPSTGVNSCAAASGSQPRSILKSNRILPAKSVNKKKVEEHPRTFKSSAKTTNRVDSSISSKRTAKPVGKPKQAKPAGKPKRFKQVWKPKPVKQVWKPTGKIFTTV</sequence>
<feature type="compositionally biased region" description="Basic residues" evidence="1">
    <location>
        <begin position="79"/>
        <end position="92"/>
    </location>
</feature>
<accession>A0A699WEF0</accession>
<feature type="non-terminal residue" evidence="2">
    <location>
        <position position="1"/>
    </location>
</feature>
<evidence type="ECO:0000256" key="1">
    <source>
        <dbReference type="SAM" id="MobiDB-lite"/>
    </source>
</evidence>